<dbReference type="EMBL" id="FOSH01000001">
    <property type="protein sequence ID" value="SFJ74923.1"/>
    <property type="molecule type" value="Genomic_DNA"/>
</dbReference>
<evidence type="ECO:0000256" key="1">
    <source>
        <dbReference type="SAM" id="Phobius"/>
    </source>
</evidence>
<dbReference type="AlphaFoldDB" id="A0A1I3TWS7"/>
<name>A0A1I3TWS7_9GAMM</name>
<dbReference type="STRING" id="45496.SAMN04488079_10157"/>
<keyword evidence="1" id="KW-0812">Transmembrane</keyword>
<evidence type="ECO:0000313" key="2">
    <source>
        <dbReference type="EMBL" id="SFJ74923.1"/>
    </source>
</evidence>
<proteinExistence type="predicted"/>
<keyword evidence="1" id="KW-0472">Membrane</keyword>
<accession>A0A1I3TWS7</accession>
<reference evidence="3" key="1">
    <citation type="submission" date="2016-10" db="EMBL/GenBank/DDBJ databases">
        <authorList>
            <person name="Varghese N."/>
            <person name="Submissions S."/>
        </authorList>
    </citation>
    <scope>NUCLEOTIDE SEQUENCE [LARGE SCALE GENOMIC DNA]</scope>
    <source>
        <strain evidence="3">DSM 11578</strain>
    </source>
</reference>
<keyword evidence="3" id="KW-1185">Reference proteome</keyword>
<protein>
    <submittedName>
        <fullName evidence="2">Uncharacterized protein</fullName>
    </submittedName>
</protein>
<evidence type="ECO:0000313" key="3">
    <source>
        <dbReference type="Proteomes" id="UP000198924"/>
    </source>
</evidence>
<feature type="transmembrane region" description="Helical" evidence="1">
    <location>
        <begin position="6"/>
        <end position="26"/>
    </location>
</feature>
<sequence length="65" mass="7187">MANQLLSMDIIWFFGSILMAACTLAAQKLLDIKPQRTIITPNNTPPASRQLSAPRGVTRFWGGEK</sequence>
<dbReference type="Proteomes" id="UP000198924">
    <property type="component" value="Unassembled WGS sequence"/>
</dbReference>
<gene>
    <name evidence="2" type="ORF">SAMN04488079_10157</name>
</gene>
<keyword evidence="1" id="KW-1133">Transmembrane helix</keyword>
<organism evidence="2 3">
    <name type="scientific">Methylophaga sulfidovorans</name>
    <dbReference type="NCBI Taxonomy" id="45496"/>
    <lineage>
        <taxon>Bacteria</taxon>
        <taxon>Pseudomonadati</taxon>
        <taxon>Pseudomonadota</taxon>
        <taxon>Gammaproteobacteria</taxon>
        <taxon>Thiotrichales</taxon>
        <taxon>Piscirickettsiaceae</taxon>
        <taxon>Methylophaga</taxon>
    </lineage>
</organism>